<gene>
    <name evidence="1" type="ORF">ST47_g5967</name>
</gene>
<proteinExistence type="predicted"/>
<organism evidence="1 2">
    <name type="scientific">Didymella rabiei</name>
    <name type="common">Chickpea ascochyta blight fungus</name>
    <name type="synonym">Mycosphaerella rabiei</name>
    <dbReference type="NCBI Taxonomy" id="5454"/>
    <lineage>
        <taxon>Eukaryota</taxon>
        <taxon>Fungi</taxon>
        <taxon>Dikarya</taxon>
        <taxon>Ascomycota</taxon>
        <taxon>Pezizomycotina</taxon>
        <taxon>Dothideomycetes</taxon>
        <taxon>Pleosporomycetidae</taxon>
        <taxon>Pleosporales</taxon>
        <taxon>Pleosporineae</taxon>
        <taxon>Didymellaceae</taxon>
        <taxon>Ascochyta</taxon>
    </lineage>
</organism>
<dbReference type="EMBL" id="JYNV01000205">
    <property type="protein sequence ID" value="KZM22901.1"/>
    <property type="molecule type" value="Genomic_DNA"/>
</dbReference>
<name>A0A163D4C7_DIDRA</name>
<evidence type="ECO:0000313" key="1">
    <source>
        <dbReference type="EMBL" id="KZM22901.1"/>
    </source>
</evidence>
<protein>
    <submittedName>
        <fullName evidence="1">Uncharacterized protein</fullName>
    </submittedName>
</protein>
<dbReference type="Proteomes" id="UP000076837">
    <property type="component" value="Unassembled WGS sequence"/>
</dbReference>
<comment type="caution">
    <text evidence="1">The sequence shown here is derived from an EMBL/GenBank/DDBJ whole genome shotgun (WGS) entry which is preliminary data.</text>
</comment>
<sequence>MKLIATLLLLTVSLSVNAAPTHDIDTSTMSANPKVDPGNTTLDGRGAPRFSCGQYKFNDGTVQEFYSQVWANIPADQMVCRFFKYEFRGKKGQEGTMVAAKVDAGCTCFFYEKPCDPGAGHAEVWTGWSGWENYVSTERKFKGWYCFERS</sequence>
<evidence type="ECO:0000313" key="2">
    <source>
        <dbReference type="Proteomes" id="UP000076837"/>
    </source>
</evidence>
<dbReference type="AlphaFoldDB" id="A0A163D4C7"/>
<keyword evidence="2" id="KW-1185">Reference proteome</keyword>
<reference evidence="1 2" key="1">
    <citation type="journal article" date="2016" name="Sci. Rep.">
        <title>Draft genome sequencing and secretome analysis of fungal phytopathogen Ascochyta rabiei provides insight into the necrotrophic effector repertoire.</title>
        <authorList>
            <person name="Verma S."/>
            <person name="Gazara R.K."/>
            <person name="Nizam S."/>
            <person name="Parween S."/>
            <person name="Chattopadhyay D."/>
            <person name="Verma P.K."/>
        </authorList>
    </citation>
    <scope>NUCLEOTIDE SEQUENCE [LARGE SCALE GENOMIC DNA]</scope>
    <source>
        <strain evidence="1 2">ArDII</strain>
    </source>
</reference>
<dbReference type="OrthoDB" id="3726190at2759"/>
<accession>A0A163D4C7</accession>